<name>A0ACC0HUI3_9ERIC</name>
<reference evidence="1 2" key="1">
    <citation type="journal article" date="2022" name="Plant J.">
        <title>Chromosome-level genome of Camellia lanceoleosa provides a valuable resource for understanding genome evolution and self-incompatibility.</title>
        <authorList>
            <person name="Gong W."/>
            <person name="Xiao S."/>
            <person name="Wang L."/>
            <person name="Liao Z."/>
            <person name="Chang Y."/>
            <person name="Mo W."/>
            <person name="Hu G."/>
            <person name="Li W."/>
            <person name="Zhao G."/>
            <person name="Zhu H."/>
            <person name="Hu X."/>
            <person name="Ji K."/>
            <person name="Xiang X."/>
            <person name="Song Q."/>
            <person name="Yuan D."/>
            <person name="Jin S."/>
            <person name="Zhang L."/>
        </authorList>
    </citation>
    <scope>NUCLEOTIDE SEQUENCE [LARGE SCALE GENOMIC DNA]</scope>
    <source>
        <strain evidence="1">SQ_2022a</strain>
    </source>
</reference>
<organism evidence="1 2">
    <name type="scientific">Camellia lanceoleosa</name>
    <dbReference type="NCBI Taxonomy" id="1840588"/>
    <lineage>
        <taxon>Eukaryota</taxon>
        <taxon>Viridiplantae</taxon>
        <taxon>Streptophyta</taxon>
        <taxon>Embryophyta</taxon>
        <taxon>Tracheophyta</taxon>
        <taxon>Spermatophyta</taxon>
        <taxon>Magnoliopsida</taxon>
        <taxon>eudicotyledons</taxon>
        <taxon>Gunneridae</taxon>
        <taxon>Pentapetalae</taxon>
        <taxon>asterids</taxon>
        <taxon>Ericales</taxon>
        <taxon>Theaceae</taxon>
        <taxon>Camellia</taxon>
    </lineage>
</organism>
<keyword evidence="2" id="KW-1185">Reference proteome</keyword>
<accession>A0ACC0HUI3</accession>
<gene>
    <name evidence="1" type="ORF">LOK49_LG05G01228</name>
</gene>
<protein>
    <submittedName>
        <fullName evidence="1">Uncharacterized protein</fullName>
    </submittedName>
</protein>
<evidence type="ECO:0000313" key="2">
    <source>
        <dbReference type="Proteomes" id="UP001060215"/>
    </source>
</evidence>
<dbReference type="EMBL" id="CM045761">
    <property type="protein sequence ID" value="KAI8016714.1"/>
    <property type="molecule type" value="Genomic_DNA"/>
</dbReference>
<comment type="caution">
    <text evidence="1">The sequence shown here is derived from an EMBL/GenBank/DDBJ whole genome shotgun (WGS) entry which is preliminary data.</text>
</comment>
<dbReference type="Proteomes" id="UP001060215">
    <property type="component" value="Chromosome 4"/>
</dbReference>
<proteinExistence type="predicted"/>
<evidence type="ECO:0000313" key="1">
    <source>
        <dbReference type="EMBL" id="KAI8016714.1"/>
    </source>
</evidence>
<sequence length="153" mass="17134">MALTSAFFSSFLSSHYEHPILHASLDLIHLGIPWQPESPEELLATPIHAVPLLILLLLLFAPLPAYLENSSPFHFDLHLFILYAWKDSVALSSSLCSSLVEDAIVLAFAQCRCPNLARQCILDPKSSGDPKFMEVYGNTDLLIAVMLYLYWKC</sequence>